<evidence type="ECO:0000313" key="3">
    <source>
        <dbReference type="Proteomes" id="UP000319825"/>
    </source>
</evidence>
<evidence type="ECO:0000259" key="1">
    <source>
        <dbReference type="Pfam" id="PF13577"/>
    </source>
</evidence>
<gene>
    <name evidence="2" type="ORF">JD77_06111</name>
</gene>
<keyword evidence="3" id="KW-1185">Reference proteome</keyword>
<dbReference type="OrthoDB" id="4941530at2"/>
<dbReference type="AlphaFoldDB" id="A0A562IJT5"/>
<feature type="domain" description="SnoaL-like" evidence="1">
    <location>
        <begin position="22"/>
        <end position="170"/>
    </location>
</feature>
<reference evidence="2 3" key="1">
    <citation type="submission" date="2019-07" db="EMBL/GenBank/DDBJ databases">
        <title>R&amp;d 2014.</title>
        <authorList>
            <person name="Klenk H.-P."/>
        </authorList>
    </citation>
    <scope>NUCLEOTIDE SEQUENCE [LARGE SCALE GENOMIC DNA]</scope>
    <source>
        <strain evidence="2 3">DSM 43868</strain>
    </source>
</reference>
<dbReference type="SUPFAM" id="SSF54427">
    <property type="entry name" value="NTF2-like"/>
    <property type="match status" value="1"/>
</dbReference>
<organism evidence="2 3">
    <name type="scientific">Micromonospora olivasterospora</name>
    <dbReference type="NCBI Taxonomy" id="1880"/>
    <lineage>
        <taxon>Bacteria</taxon>
        <taxon>Bacillati</taxon>
        <taxon>Actinomycetota</taxon>
        <taxon>Actinomycetes</taxon>
        <taxon>Micromonosporales</taxon>
        <taxon>Micromonosporaceae</taxon>
        <taxon>Micromonospora</taxon>
    </lineage>
</organism>
<dbReference type="Proteomes" id="UP000319825">
    <property type="component" value="Unassembled WGS sequence"/>
</dbReference>
<dbReference type="EMBL" id="VLKE01000001">
    <property type="protein sequence ID" value="TWH71086.1"/>
    <property type="molecule type" value="Genomic_DNA"/>
</dbReference>
<dbReference type="Gene3D" id="3.10.450.50">
    <property type="match status" value="1"/>
</dbReference>
<dbReference type="InterPro" id="IPR032710">
    <property type="entry name" value="NTF2-like_dom_sf"/>
</dbReference>
<evidence type="ECO:0000313" key="2">
    <source>
        <dbReference type="EMBL" id="TWH71086.1"/>
    </source>
</evidence>
<accession>A0A562IJT5</accession>
<proteinExistence type="predicted"/>
<protein>
    <submittedName>
        <fullName evidence="2">SnoaL-like protein</fullName>
    </submittedName>
</protein>
<name>A0A562IJT5_MICOL</name>
<dbReference type="RefSeq" id="WP_145777201.1">
    <property type="nucleotide sequence ID" value="NZ_BAAATQ010000158.1"/>
</dbReference>
<dbReference type="Pfam" id="PF13577">
    <property type="entry name" value="SnoaL_4"/>
    <property type="match status" value="1"/>
</dbReference>
<sequence length="207" mass="23101">MKDPAASLRQPELDQILARVDRLESESEIRRLMASYQRVNDAGSASGVMPAWGDLDVPAGDGTAREQLDTLRSEHGCTWTGVGLSPEGWPHHDGVAVDQGVPRPDYMPRMMHFLTNERIEVHDDHTATGSWYCWEPAVVQIDGAPTPILIVGRADQRFVREHGRWLLAHVDFEEVFSTTFNGPGWVAQPHVAYGPAQADVDRPRETR</sequence>
<dbReference type="InterPro" id="IPR037401">
    <property type="entry name" value="SnoaL-like"/>
</dbReference>
<comment type="caution">
    <text evidence="2">The sequence shown here is derived from an EMBL/GenBank/DDBJ whole genome shotgun (WGS) entry which is preliminary data.</text>
</comment>